<feature type="compositionally biased region" description="Acidic residues" evidence="1">
    <location>
        <begin position="21"/>
        <end position="64"/>
    </location>
</feature>
<keyword evidence="3" id="KW-1185">Reference proteome</keyword>
<reference evidence="2" key="2">
    <citation type="submission" date="2021-10" db="EMBL/GenBank/DDBJ databases">
        <title>Phylogenomics reveals ancestral predisposition of the termite-cultivated fungus Termitomyces towards a domesticated lifestyle.</title>
        <authorList>
            <person name="Auxier B."/>
            <person name="Grum-Grzhimaylo A."/>
            <person name="Cardenas M.E."/>
            <person name="Lodge J.D."/>
            <person name="Laessoe T."/>
            <person name="Pedersen O."/>
            <person name="Smith M.E."/>
            <person name="Kuyper T.W."/>
            <person name="Franco-Molano E.A."/>
            <person name="Baroni T.J."/>
            <person name="Aanen D.K."/>
        </authorList>
    </citation>
    <scope>NUCLEOTIDE SEQUENCE</scope>
    <source>
        <strain evidence="2">AP01</strain>
        <tissue evidence="2">Mycelium</tissue>
    </source>
</reference>
<feature type="compositionally biased region" description="Acidic residues" evidence="1">
    <location>
        <begin position="91"/>
        <end position="103"/>
    </location>
</feature>
<accession>A0A9P7G8Q8</accession>
<dbReference type="Proteomes" id="UP000775547">
    <property type="component" value="Unassembled WGS sequence"/>
</dbReference>
<organism evidence="2 3">
    <name type="scientific">Asterophora parasitica</name>
    <dbReference type="NCBI Taxonomy" id="117018"/>
    <lineage>
        <taxon>Eukaryota</taxon>
        <taxon>Fungi</taxon>
        <taxon>Dikarya</taxon>
        <taxon>Basidiomycota</taxon>
        <taxon>Agaricomycotina</taxon>
        <taxon>Agaricomycetes</taxon>
        <taxon>Agaricomycetidae</taxon>
        <taxon>Agaricales</taxon>
        <taxon>Tricholomatineae</taxon>
        <taxon>Lyophyllaceae</taxon>
        <taxon>Asterophora</taxon>
    </lineage>
</organism>
<evidence type="ECO:0000313" key="3">
    <source>
        <dbReference type="Proteomes" id="UP000775547"/>
    </source>
</evidence>
<feature type="region of interest" description="Disordered" evidence="1">
    <location>
        <begin position="1"/>
        <end position="103"/>
    </location>
</feature>
<dbReference type="EMBL" id="JABCKV010000058">
    <property type="protein sequence ID" value="KAG5644810.1"/>
    <property type="molecule type" value="Genomic_DNA"/>
</dbReference>
<feature type="compositionally biased region" description="Basic and acidic residues" evidence="1">
    <location>
        <begin position="1"/>
        <end position="14"/>
    </location>
</feature>
<reference evidence="2" key="1">
    <citation type="submission" date="2020-07" db="EMBL/GenBank/DDBJ databases">
        <authorList>
            <person name="Nieuwenhuis M."/>
            <person name="Van De Peppel L.J.J."/>
        </authorList>
    </citation>
    <scope>NUCLEOTIDE SEQUENCE</scope>
    <source>
        <strain evidence="2">AP01</strain>
        <tissue evidence="2">Mycelium</tissue>
    </source>
</reference>
<gene>
    <name evidence="2" type="ORF">DXG03_007632</name>
</gene>
<evidence type="ECO:0000256" key="1">
    <source>
        <dbReference type="SAM" id="MobiDB-lite"/>
    </source>
</evidence>
<sequence>MLEVRIPDGWEEMMRQAYADAGDDSLQEEGDPIGDEEEEGEPSGDQEEEEDIPEDDESDEDEDMVVNGNTSRKGSPTVDDADNGRDRQFDEDSENDSEEGEDD</sequence>
<comment type="caution">
    <text evidence="2">The sequence shown here is derived from an EMBL/GenBank/DDBJ whole genome shotgun (WGS) entry which is preliminary data.</text>
</comment>
<name>A0A9P7G8Q8_9AGAR</name>
<proteinExistence type="predicted"/>
<protein>
    <submittedName>
        <fullName evidence="2">Uncharacterized protein</fullName>
    </submittedName>
</protein>
<dbReference type="AlphaFoldDB" id="A0A9P7G8Q8"/>
<evidence type="ECO:0000313" key="2">
    <source>
        <dbReference type="EMBL" id="KAG5644810.1"/>
    </source>
</evidence>